<dbReference type="GO" id="GO:0006412">
    <property type="term" value="P:translation"/>
    <property type="evidence" value="ECO:0007669"/>
    <property type="project" value="UniProtKB-UniRule"/>
</dbReference>
<dbReference type="AlphaFoldDB" id="A0A0G1PMR0"/>
<dbReference type="NCBIfam" id="TIGR00012">
    <property type="entry name" value="L29"/>
    <property type="match status" value="1"/>
</dbReference>
<proteinExistence type="inferred from homology"/>
<dbReference type="CDD" id="cd00427">
    <property type="entry name" value="Ribosomal_L29_HIP"/>
    <property type="match status" value="1"/>
</dbReference>
<evidence type="ECO:0000256" key="1">
    <source>
        <dbReference type="ARBA" id="ARBA00009254"/>
    </source>
</evidence>
<reference evidence="6 7" key="1">
    <citation type="journal article" date="2015" name="Nature">
        <title>rRNA introns, odd ribosomes, and small enigmatic genomes across a large radiation of phyla.</title>
        <authorList>
            <person name="Brown C.T."/>
            <person name="Hug L.A."/>
            <person name="Thomas B.C."/>
            <person name="Sharon I."/>
            <person name="Castelle C.J."/>
            <person name="Singh A."/>
            <person name="Wilkins M.J."/>
            <person name="Williams K.H."/>
            <person name="Banfield J.F."/>
        </authorList>
    </citation>
    <scope>NUCLEOTIDE SEQUENCE [LARGE SCALE GENOMIC DNA]</scope>
</reference>
<evidence type="ECO:0000256" key="2">
    <source>
        <dbReference type="ARBA" id="ARBA00022980"/>
    </source>
</evidence>
<dbReference type="GO" id="GO:0003735">
    <property type="term" value="F:structural constituent of ribosome"/>
    <property type="evidence" value="ECO:0007669"/>
    <property type="project" value="InterPro"/>
</dbReference>
<dbReference type="GO" id="GO:1990904">
    <property type="term" value="C:ribonucleoprotein complex"/>
    <property type="evidence" value="ECO:0007669"/>
    <property type="project" value="UniProtKB-KW"/>
</dbReference>
<comment type="similarity">
    <text evidence="1 5">Belongs to the universal ribosomal protein uL29 family.</text>
</comment>
<evidence type="ECO:0000256" key="4">
    <source>
        <dbReference type="ARBA" id="ARBA00035204"/>
    </source>
</evidence>
<evidence type="ECO:0000256" key="3">
    <source>
        <dbReference type="ARBA" id="ARBA00023274"/>
    </source>
</evidence>
<accession>A0A0G1PMR0</accession>
<evidence type="ECO:0000256" key="5">
    <source>
        <dbReference type="HAMAP-Rule" id="MF_00374"/>
    </source>
</evidence>
<dbReference type="EMBL" id="LCMJ01000043">
    <property type="protein sequence ID" value="KKU34041.1"/>
    <property type="molecule type" value="Genomic_DNA"/>
</dbReference>
<dbReference type="InterPro" id="IPR036049">
    <property type="entry name" value="Ribosomal_uL29_sf"/>
</dbReference>
<evidence type="ECO:0000313" key="7">
    <source>
        <dbReference type="Proteomes" id="UP000034067"/>
    </source>
</evidence>
<dbReference type="SUPFAM" id="SSF46561">
    <property type="entry name" value="Ribosomal protein L29 (L29p)"/>
    <property type="match status" value="1"/>
</dbReference>
<organism evidence="6 7">
    <name type="scientific">Candidatus Azambacteria bacterium GW2011_GWB1_46_27</name>
    <dbReference type="NCBI Taxonomy" id="1618617"/>
    <lineage>
        <taxon>Bacteria</taxon>
        <taxon>Candidatus Azamiibacteriota</taxon>
    </lineage>
</organism>
<sequence>MAKAKELKTKSPSELQTTLQENRERLRAMRFDLAAGKVKNVREIRVIKRDIARILTLLRIQA</sequence>
<dbReference type="Proteomes" id="UP000034067">
    <property type="component" value="Unassembled WGS sequence"/>
</dbReference>
<comment type="caution">
    <text evidence="6">The sequence shown here is derived from an EMBL/GenBank/DDBJ whole genome shotgun (WGS) entry which is preliminary data.</text>
</comment>
<dbReference type="InterPro" id="IPR001854">
    <property type="entry name" value="Ribosomal_uL29"/>
</dbReference>
<dbReference type="Gene3D" id="1.10.287.310">
    <property type="match status" value="1"/>
</dbReference>
<dbReference type="HAMAP" id="MF_00374">
    <property type="entry name" value="Ribosomal_uL29"/>
    <property type="match status" value="1"/>
</dbReference>
<name>A0A0G1PMR0_9BACT</name>
<keyword evidence="2 5" id="KW-0689">Ribosomal protein</keyword>
<dbReference type="Pfam" id="PF00831">
    <property type="entry name" value="Ribosomal_L29"/>
    <property type="match status" value="1"/>
</dbReference>
<dbReference type="GO" id="GO:0005840">
    <property type="term" value="C:ribosome"/>
    <property type="evidence" value="ECO:0007669"/>
    <property type="project" value="UniProtKB-KW"/>
</dbReference>
<protein>
    <recommendedName>
        <fullName evidence="4 5">Large ribosomal subunit protein uL29</fullName>
    </recommendedName>
</protein>
<evidence type="ECO:0000313" key="6">
    <source>
        <dbReference type="EMBL" id="KKU34041.1"/>
    </source>
</evidence>
<keyword evidence="3 5" id="KW-0687">Ribonucleoprotein</keyword>
<gene>
    <name evidence="5" type="primary">rpmC</name>
    <name evidence="6" type="ORF">UX48_C0043G0007</name>
</gene>